<gene>
    <name evidence="1" type="ORF">BpHYR1_044965</name>
</gene>
<reference evidence="1 2" key="1">
    <citation type="journal article" date="2018" name="Sci. Rep.">
        <title>Genomic signatures of local adaptation to the degree of environmental predictability in rotifers.</title>
        <authorList>
            <person name="Franch-Gras L."/>
            <person name="Hahn C."/>
            <person name="Garcia-Roger E.M."/>
            <person name="Carmona M.J."/>
            <person name="Serra M."/>
            <person name="Gomez A."/>
        </authorList>
    </citation>
    <scope>NUCLEOTIDE SEQUENCE [LARGE SCALE GENOMIC DNA]</scope>
    <source>
        <strain evidence="1">HYR1</strain>
    </source>
</reference>
<dbReference type="Proteomes" id="UP000276133">
    <property type="component" value="Unassembled WGS sequence"/>
</dbReference>
<protein>
    <submittedName>
        <fullName evidence="1">Uncharacterized protein</fullName>
    </submittedName>
</protein>
<comment type="caution">
    <text evidence="1">The sequence shown here is derived from an EMBL/GenBank/DDBJ whole genome shotgun (WGS) entry which is preliminary data.</text>
</comment>
<dbReference type="EMBL" id="REGN01000589">
    <property type="protein sequence ID" value="RNA40805.1"/>
    <property type="molecule type" value="Genomic_DNA"/>
</dbReference>
<name>A0A3M7SYP3_BRAPC</name>
<keyword evidence="2" id="KW-1185">Reference proteome</keyword>
<organism evidence="1 2">
    <name type="scientific">Brachionus plicatilis</name>
    <name type="common">Marine rotifer</name>
    <name type="synonym">Brachionus muelleri</name>
    <dbReference type="NCBI Taxonomy" id="10195"/>
    <lineage>
        <taxon>Eukaryota</taxon>
        <taxon>Metazoa</taxon>
        <taxon>Spiralia</taxon>
        <taxon>Gnathifera</taxon>
        <taxon>Rotifera</taxon>
        <taxon>Eurotatoria</taxon>
        <taxon>Monogononta</taxon>
        <taxon>Pseudotrocha</taxon>
        <taxon>Ploima</taxon>
        <taxon>Brachionidae</taxon>
        <taxon>Brachionus</taxon>
    </lineage>
</organism>
<proteinExistence type="predicted"/>
<sequence>MLNFETNVGITIDKTLPIHDYQYCILNSFTAFISPRLILHCNEPDCRPTSSPSLITLGLKNSTNSATSLISLSFLFTK</sequence>
<evidence type="ECO:0000313" key="2">
    <source>
        <dbReference type="Proteomes" id="UP000276133"/>
    </source>
</evidence>
<accession>A0A3M7SYP3</accession>
<dbReference type="AlphaFoldDB" id="A0A3M7SYP3"/>
<evidence type="ECO:0000313" key="1">
    <source>
        <dbReference type="EMBL" id="RNA40805.1"/>
    </source>
</evidence>